<dbReference type="AlphaFoldDB" id="A0A2I1BZ71"/>
<comment type="caution">
    <text evidence="1">The sequence shown here is derived from an EMBL/GenBank/DDBJ whole genome shotgun (WGS) entry which is preliminary data.</text>
</comment>
<evidence type="ECO:0000313" key="1">
    <source>
        <dbReference type="EMBL" id="PKX90680.1"/>
    </source>
</evidence>
<dbReference type="EMBL" id="MSZS01000007">
    <property type="protein sequence ID" value="PKX90680.1"/>
    <property type="molecule type" value="Genomic_DNA"/>
</dbReference>
<dbReference type="GeneID" id="36535410"/>
<dbReference type="Proteomes" id="UP000234474">
    <property type="component" value="Unassembled WGS sequence"/>
</dbReference>
<organism evidence="1 2">
    <name type="scientific">Aspergillus novofumigatus (strain IBT 16806)</name>
    <dbReference type="NCBI Taxonomy" id="1392255"/>
    <lineage>
        <taxon>Eukaryota</taxon>
        <taxon>Fungi</taxon>
        <taxon>Dikarya</taxon>
        <taxon>Ascomycota</taxon>
        <taxon>Pezizomycotina</taxon>
        <taxon>Eurotiomycetes</taxon>
        <taxon>Eurotiomycetidae</taxon>
        <taxon>Eurotiales</taxon>
        <taxon>Aspergillaceae</taxon>
        <taxon>Aspergillus</taxon>
        <taxon>Aspergillus subgen. Fumigati</taxon>
    </lineage>
</organism>
<accession>A0A2I1BZ71</accession>
<dbReference type="RefSeq" id="XP_024679275.1">
    <property type="nucleotide sequence ID" value="XM_024828085.1"/>
</dbReference>
<proteinExistence type="predicted"/>
<protein>
    <submittedName>
        <fullName evidence="1">Uncharacterized protein</fullName>
    </submittedName>
</protein>
<dbReference type="VEuPathDB" id="FungiDB:P174DRAFT_444445"/>
<keyword evidence="2" id="KW-1185">Reference proteome</keyword>
<name>A0A2I1BZ71_ASPN1</name>
<sequence>MPRTAVRKPTGSISRILVFVYSHLHDALVLSTLQPSKPSSHPALHPQLIVFYSTQRIQRITIKVADY</sequence>
<reference evidence="2" key="1">
    <citation type="journal article" date="2018" name="Proc. Natl. Acad. Sci. U.S.A.">
        <title>Linking secondary metabolites to gene clusters through genome sequencing of six diverse Aspergillus species.</title>
        <authorList>
            <person name="Kaerboelling I."/>
            <person name="Vesth T.C."/>
            <person name="Frisvad J.C."/>
            <person name="Nybo J.L."/>
            <person name="Theobald S."/>
            <person name="Kuo A."/>
            <person name="Bowyer P."/>
            <person name="Matsuda Y."/>
            <person name="Mondo S."/>
            <person name="Lyhne E.K."/>
            <person name="Kogle M.E."/>
            <person name="Clum A."/>
            <person name="Lipzen A."/>
            <person name="Salamov A."/>
            <person name="Ngan C.Y."/>
            <person name="Daum C."/>
            <person name="Chiniquy J."/>
            <person name="Barry K."/>
            <person name="LaButti K."/>
            <person name="Haridas S."/>
            <person name="Simmons B.A."/>
            <person name="Magnuson J.K."/>
            <person name="Mortensen U.H."/>
            <person name="Larsen T.O."/>
            <person name="Grigoriev I.V."/>
            <person name="Baker S.E."/>
            <person name="Andersen M.R."/>
        </authorList>
    </citation>
    <scope>NUCLEOTIDE SEQUENCE [LARGE SCALE GENOMIC DNA]</scope>
    <source>
        <strain evidence="2">IBT 16806</strain>
    </source>
</reference>
<gene>
    <name evidence="1" type="ORF">P174DRAFT_444445</name>
</gene>
<evidence type="ECO:0000313" key="2">
    <source>
        <dbReference type="Proteomes" id="UP000234474"/>
    </source>
</evidence>